<evidence type="ECO:0000256" key="9">
    <source>
        <dbReference type="ARBA" id="ARBA00023239"/>
    </source>
</evidence>
<dbReference type="Proteomes" id="UP000298324">
    <property type="component" value="Unassembled WGS sequence"/>
</dbReference>
<keyword evidence="10 12" id="KW-0704">Schiff base</keyword>
<evidence type="ECO:0000256" key="3">
    <source>
        <dbReference type="ARBA" id="ARBA00007592"/>
    </source>
</evidence>
<evidence type="ECO:0000256" key="11">
    <source>
        <dbReference type="ARBA" id="ARBA00047836"/>
    </source>
</evidence>
<keyword evidence="8 12" id="KW-0457">Lysine biosynthesis</keyword>
<evidence type="ECO:0000256" key="2">
    <source>
        <dbReference type="ARBA" id="ARBA00005120"/>
    </source>
</evidence>
<evidence type="ECO:0000256" key="4">
    <source>
        <dbReference type="ARBA" id="ARBA00012086"/>
    </source>
</evidence>
<evidence type="ECO:0000256" key="13">
    <source>
        <dbReference type="PIRNR" id="PIRNR001365"/>
    </source>
</evidence>
<organism evidence="16 17">
    <name type="scientific">Pelotomaculum schinkii</name>
    <dbReference type="NCBI Taxonomy" id="78350"/>
    <lineage>
        <taxon>Bacteria</taxon>
        <taxon>Bacillati</taxon>
        <taxon>Bacillota</taxon>
        <taxon>Clostridia</taxon>
        <taxon>Eubacteriales</taxon>
        <taxon>Desulfotomaculaceae</taxon>
        <taxon>Pelotomaculum</taxon>
    </lineage>
</organism>
<keyword evidence="6 12" id="KW-0028">Amino-acid biosynthesis</keyword>
<dbReference type="PIRSF" id="PIRSF001365">
    <property type="entry name" value="DHDPS"/>
    <property type="match status" value="1"/>
</dbReference>
<dbReference type="GO" id="GO:0008840">
    <property type="term" value="F:4-hydroxy-tetrahydrodipicolinate synthase activity"/>
    <property type="evidence" value="ECO:0007669"/>
    <property type="project" value="UniProtKB-UniRule"/>
</dbReference>
<feature type="site" description="Part of a proton relay during catalysis" evidence="12">
    <location>
        <position position="110"/>
    </location>
</feature>
<comment type="function">
    <text evidence="1 12">Catalyzes the condensation of (S)-aspartate-beta-semialdehyde [(S)-ASA] and pyruvate to 4-hydroxy-tetrahydrodipicolinate (HTPA).</text>
</comment>
<dbReference type="InterPro" id="IPR013785">
    <property type="entry name" value="Aldolase_TIM"/>
</dbReference>
<dbReference type="SUPFAM" id="SSF51569">
    <property type="entry name" value="Aldolase"/>
    <property type="match status" value="1"/>
</dbReference>
<dbReference type="AlphaFoldDB" id="A0A4Y7RCM1"/>
<keyword evidence="17" id="KW-1185">Reference proteome</keyword>
<dbReference type="CDD" id="cd00950">
    <property type="entry name" value="DHDPS"/>
    <property type="match status" value="1"/>
</dbReference>
<keyword evidence="5 12" id="KW-0963">Cytoplasm</keyword>
<reference evidence="16 17" key="1">
    <citation type="journal article" date="2018" name="Environ. Microbiol.">
        <title>Novel energy conservation strategies and behaviour of Pelotomaculum schinkii driving syntrophic propionate catabolism.</title>
        <authorList>
            <person name="Hidalgo-Ahumada C.A.P."/>
            <person name="Nobu M.K."/>
            <person name="Narihiro T."/>
            <person name="Tamaki H."/>
            <person name="Liu W.T."/>
            <person name="Kamagata Y."/>
            <person name="Stams A.J.M."/>
            <person name="Imachi H."/>
            <person name="Sousa D.Z."/>
        </authorList>
    </citation>
    <scope>NUCLEOTIDE SEQUENCE [LARGE SCALE GENOMIC DNA]</scope>
    <source>
        <strain evidence="16 17">HH</strain>
    </source>
</reference>
<dbReference type="InterPro" id="IPR020625">
    <property type="entry name" value="Schiff_base-form_aldolases_AS"/>
</dbReference>
<evidence type="ECO:0000256" key="7">
    <source>
        <dbReference type="ARBA" id="ARBA00022915"/>
    </source>
</evidence>
<dbReference type="SMART" id="SM01130">
    <property type="entry name" value="DHDPS"/>
    <property type="match status" value="1"/>
</dbReference>
<dbReference type="UniPathway" id="UPA00034">
    <property type="reaction ID" value="UER00017"/>
</dbReference>
<comment type="subcellular location">
    <subcellularLocation>
        <location evidence="12">Cytoplasm</location>
    </subcellularLocation>
</comment>
<keyword evidence="9 12" id="KW-0456">Lyase</keyword>
<feature type="binding site" evidence="12 15">
    <location>
        <position position="48"/>
    </location>
    <ligand>
        <name>pyruvate</name>
        <dbReference type="ChEBI" id="CHEBI:15361"/>
    </ligand>
</feature>
<dbReference type="PROSITE" id="PS00666">
    <property type="entry name" value="DHDPS_2"/>
    <property type="match status" value="1"/>
</dbReference>
<dbReference type="Pfam" id="PF00701">
    <property type="entry name" value="DHDPS"/>
    <property type="match status" value="1"/>
</dbReference>
<comment type="pathway">
    <text evidence="2 12">Amino-acid biosynthesis; L-lysine biosynthesis via DAP pathway; (S)-tetrahydrodipicolinate from L-aspartate: step 3/4.</text>
</comment>
<evidence type="ECO:0000313" key="17">
    <source>
        <dbReference type="Proteomes" id="UP000298324"/>
    </source>
</evidence>
<dbReference type="GO" id="GO:0009089">
    <property type="term" value="P:lysine biosynthetic process via diaminopimelate"/>
    <property type="evidence" value="ECO:0007669"/>
    <property type="project" value="UniProtKB-UniRule"/>
</dbReference>
<feature type="active site" description="Schiff-base intermediate with substrate" evidence="12 14">
    <location>
        <position position="164"/>
    </location>
</feature>
<feature type="binding site" evidence="12 15">
    <location>
        <position position="206"/>
    </location>
    <ligand>
        <name>pyruvate</name>
        <dbReference type="ChEBI" id="CHEBI:15361"/>
    </ligand>
</feature>
<dbReference type="PROSITE" id="PS00665">
    <property type="entry name" value="DHDPS_1"/>
    <property type="match status" value="1"/>
</dbReference>
<sequence>MNVDFGRILTAMVTPFHKDLSVNLSQARKLARHLAASGSDGLVIAGTTGESPTLTKDEKVELFRAVVEEVGGKAVVLAGTGGNSTADSIVLTRAAEKVGVDGVMLVVPYYNKPSQEGIYQHFKTLAESTDLPVMIYNIPGRTAVNLLPATVARLAEIDNIVAIKEASGSMDQVSELRRLLPDSFAIYCGDDSLTLPMLALGGKGVISVASHLVGPRLQELVNAFTSGNTTLANEIHLELFPLFKGLFIATNPVPVKTALNLKGWQVGATRLPLVEATSTEKSAIKELLENINLF</sequence>
<dbReference type="HAMAP" id="MF_00418">
    <property type="entry name" value="DapA"/>
    <property type="match status" value="1"/>
</dbReference>
<comment type="catalytic activity">
    <reaction evidence="11 12">
        <text>L-aspartate 4-semialdehyde + pyruvate = (2S,4S)-4-hydroxy-2,3,4,5-tetrahydrodipicolinate + H2O + H(+)</text>
        <dbReference type="Rhea" id="RHEA:34171"/>
        <dbReference type="ChEBI" id="CHEBI:15361"/>
        <dbReference type="ChEBI" id="CHEBI:15377"/>
        <dbReference type="ChEBI" id="CHEBI:15378"/>
        <dbReference type="ChEBI" id="CHEBI:67139"/>
        <dbReference type="ChEBI" id="CHEBI:537519"/>
        <dbReference type="EC" id="4.3.3.7"/>
    </reaction>
</comment>
<dbReference type="InterPro" id="IPR020624">
    <property type="entry name" value="Schiff_base-form_aldolases_CS"/>
</dbReference>
<dbReference type="NCBIfam" id="TIGR00674">
    <property type="entry name" value="dapA"/>
    <property type="match status" value="1"/>
</dbReference>
<evidence type="ECO:0000256" key="8">
    <source>
        <dbReference type="ARBA" id="ARBA00023154"/>
    </source>
</evidence>
<evidence type="ECO:0000256" key="12">
    <source>
        <dbReference type="HAMAP-Rule" id="MF_00418"/>
    </source>
</evidence>
<dbReference type="InterPro" id="IPR005263">
    <property type="entry name" value="DapA"/>
</dbReference>
<dbReference type="PRINTS" id="PR00146">
    <property type="entry name" value="DHPICSNTHASE"/>
</dbReference>
<dbReference type="InterPro" id="IPR002220">
    <property type="entry name" value="DapA-like"/>
</dbReference>
<proteinExistence type="inferred from homology"/>
<dbReference type="RefSeq" id="WP_190238916.1">
    <property type="nucleotide sequence ID" value="NZ_QFGA01000001.1"/>
</dbReference>
<evidence type="ECO:0000256" key="14">
    <source>
        <dbReference type="PIRSR" id="PIRSR001365-1"/>
    </source>
</evidence>
<evidence type="ECO:0000256" key="10">
    <source>
        <dbReference type="ARBA" id="ARBA00023270"/>
    </source>
</evidence>
<comment type="similarity">
    <text evidence="3 12 13">Belongs to the DapA family.</text>
</comment>
<dbReference type="GO" id="GO:0005829">
    <property type="term" value="C:cytosol"/>
    <property type="evidence" value="ECO:0007669"/>
    <property type="project" value="TreeGrafter"/>
</dbReference>
<evidence type="ECO:0000256" key="1">
    <source>
        <dbReference type="ARBA" id="ARBA00003294"/>
    </source>
</evidence>
<comment type="caution">
    <text evidence="16">The sequence shown here is derived from an EMBL/GenBank/DDBJ whole genome shotgun (WGS) entry which is preliminary data.</text>
</comment>
<dbReference type="GO" id="GO:0019877">
    <property type="term" value="P:diaminopimelate biosynthetic process"/>
    <property type="evidence" value="ECO:0007669"/>
    <property type="project" value="UniProtKB-UniRule"/>
</dbReference>
<name>A0A4Y7RCM1_9FIRM</name>
<dbReference type="EC" id="4.3.3.7" evidence="4 12"/>
<dbReference type="EMBL" id="QFGA01000001">
    <property type="protein sequence ID" value="TEB06768.1"/>
    <property type="molecule type" value="Genomic_DNA"/>
</dbReference>
<evidence type="ECO:0000256" key="15">
    <source>
        <dbReference type="PIRSR" id="PIRSR001365-2"/>
    </source>
</evidence>
<comment type="subunit">
    <text evidence="12">Homotetramer; dimer of dimers.</text>
</comment>
<comment type="caution">
    <text evidence="12">Was originally thought to be a dihydrodipicolinate synthase (DHDPS), catalyzing the condensation of (S)-aspartate-beta-semialdehyde [(S)-ASA] and pyruvate to dihydrodipicolinate (DHDP). However, it was shown in E.coli that the product of the enzymatic reaction is not dihydrodipicolinate but in fact (4S)-4-hydroxy-2,3,4,5-tetrahydro-(2S)-dipicolinic acid (HTPA), and that the consecutive dehydration reaction leading to DHDP is not spontaneous but catalyzed by DapB.</text>
</comment>
<evidence type="ECO:0000256" key="5">
    <source>
        <dbReference type="ARBA" id="ARBA00022490"/>
    </source>
</evidence>
<protein>
    <recommendedName>
        <fullName evidence="4 12">4-hydroxy-tetrahydrodipicolinate synthase</fullName>
        <shortName evidence="12">HTPA synthase</shortName>
        <ecNumber evidence="4 12">4.3.3.7</ecNumber>
    </recommendedName>
</protein>
<evidence type="ECO:0000256" key="6">
    <source>
        <dbReference type="ARBA" id="ARBA00022605"/>
    </source>
</evidence>
<feature type="active site" description="Proton donor/acceptor" evidence="12 14">
    <location>
        <position position="136"/>
    </location>
</feature>
<dbReference type="Gene3D" id="3.20.20.70">
    <property type="entry name" value="Aldolase class I"/>
    <property type="match status" value="1"/>
</dbReference>
<accession>A0A4Y7RCM1</accession>
<dbReference type="PANTHER" id="PTHR12128:SF66">
    <property type="entry name" value="4-HYDROXY-2-OXOGLUTARATE ALDOLASE, MITOCHONDRIAL"/>
    <property type="match status" value="1"/>
</dbReference>
<evidence type="ECO:0000313" key="16">
    <source>
        <dbReference type="EMBL" id="TEB06768.1"/>
    </source>
</evidence>
<feature type="site" description="Part of a proton relay during catalysis" evidence="12">
    <location>
        <position position="47"/>
    </location>
</feature>
<keyword evidence="7 12" id="KW-0220">Diaminopimelate biosynthesis</keyword>
<dbReference type="PANTHER" id="PTHR12128">
    <property type="entry name" value="DIHYDRODIPICOLINATE SYNTHASE"/>
    <property type="match status" value="1"/>
</dbReference>
<gene>
    <name evidence="12 16" type="primary">dapA</name>
    <name evidence="16" type="ORF">Psch_00300</name>
</gene>